<proteinExistence type="predicted"/>
<dbReference type="RefSeq" id="WP_161342246.1">
    <property type="nucleotide sequence ID" value="NZ_BMGW01000001.1"/>
</dbReference>
<gene>
    <name evidence="1" type="ORF">GS660_00260</name>
</gene>
<evidence type="ECO:0000313" key="2">
    <source>
        <dbReference type="Proteomes" id="UP000477083"/>
    </source>
</evidence>
<name>A0A6L8VB18_9RHOB</name>
<sequence>MSGFGPEALSNLQAEIEHRQFMPLAAPVWQASSAAVFQPLGDASDLSRRLATLASASAFADHLRVLYAPEADPT</sequence>
<keyword evidence="2" id="KW-1185">Reference proteome</keyword>
<reference evidence="1 2" key="1">
    <citation type="submission" date="2020-01" db="EMBL/GenBank/DDBJ databases">
        <title>Frigidibacter albus SP32T (=CGMCC 1.13995T).</title>
        <authorList>
            <person name="Liao X."/>
        </authorList>
    </citation>
    <scope>NUCLEOTIDE SEQUENCE [LARGE SCALE GENOMIC DNA]</scope>
    <source>
        <strain evidence="1 2">SP32</strain>
    </source>
</reference>
<dbReference type="Proteomes" id="UP000477083">
    <property type="component" value="Unassembled WGS sequence"/>
</dbReference>
<accession>A0A6L8VB18</accession>
<dbReference type="AlphaFoldDB" id="A0A6L8VB18"/>
<dbReference type="EMBL" id="WWNR01000001">
    <property type="protein sequence ID" value="MZQ87527.1"/>
    <property type="molecule type" value="Genomic_DNA"/>
</dbReference>
<comment type="caution">
    <text evidence="1">The sequence shown here is derived from an EMBL/GenBank/DDBJ whole genome shotgun (WGS) entry which is preliminary data.</text>
</comment>
<organism evidence="1 2">
    <name type="scientific">Frigidibacter albus</name>
    <dbReference type="NCBI Taxonomy" id="1465486"/>
    <lineage>
        <taxon>Bacteria</taxon>
        <taxon>Pseudomonadati</taxon>
        <taxon>Pseudomonadota</taxon>
        <taxon>Alphaproteobacteria</taxon>
        <taxon>Rhodobacterales</taxon>
        <taxon>Paracoccaceae</taxon>
        <taxon>Frigidibacter</taxon>
    </lineage>
</organism>
<evidence type="ECO:0000313" key="1">
    <source>
        <dbReference type="EMBL" id="MZQ87527.1"/>
    </source>
</evidence>
<protein>
    <submittedName>
        <fullName evidence="1">Uncharacterized protein</fullName>
    </submittedName>
</protein>